<accession>A0A383DJ00</accession>
<dbReference type="GO" id="GO:0000166">
    <property type="term" value="F:nucleotide binding"/>
    <property type="evidence" value="ECO:0007669"/>
    <property type="project" value="InterPro"/>
</dbReference>
<dbReference type="SUPFAM" id="SSF51735">
    <property type="entry name" value="NAD(P)-binding Rossmann-fold domains"/>
    <property type="match status" value="1"/>
</dbReference>
<dbReference type="AlphaFoldDB" id="A0A383DJ00"/>
<dbReference type="Gene3D" id="3.40.50.720">
    <property type="entry name" value="NAD(P)-binding Rossmann-like Domain"/>
    <property type="match status" value="1"/>
</dbReference>
<dbReference type="PANTHER" id="PTHR43377">
    <property type="entry name" value="BILIVERDIN REDUCTASE A"/>
    <property type="match status" value="1"/>
</dbReference>
<dbReference type="InterPro" id="IPR036291">
    <property type="entry name" value="NAD(P)-bd_dom_sf"/>
</dbReference>
<reference evidence="3" key="1">
    <citation type="submission" date="2018-05" db="EMBL/GenBank/DDBJ databases">
        <authorList>
            <person name="Lanie J.A."/>
            <person name="Ng W.-L."/>
            <person name="Kazmierczak K.M."/>
            <person name="Andrzejewski T.M."/>
            <person name="Davidsen T.M."/>
            <person name="Wayne K.J."/>
            <person name="Tettelin H."/>
            <person name="Glass J.I."/>
            <person name="Rusch D."/>
            <person name="Podicherti R."/>
            <person name="Tsui H.-C.T."/>
            <person name="Winkler M.E."/>
        </authorList>
    </citation>
    <scope>NUCLEOTIDE SEQUENCE</scope>
</reference>
<evidence type="ECO:0000313" key="3">
    <source>
        <dbReference type="EMBL" id="SVE44309.1"/>
    </source>
</evidence>
<dbReference type="InterPro" id="IPR051450">
    <property type="entry name" value="Gfo/Idh/MocA_Oxidoreductases"/>
</dbReference>
<dbReference type="Pfam" id="PF01408">
    <property type="entry name" value="GFO_IDH_MocA"/>
    <property type="match status" value="1"/>
</dbReference>
<feature type="domain" description="Gfo/Idh/MocA-like oxidoreductase N-terminal" evidence="1">
    <location>
        <begin position="1"/>
        <end position="114"/>
    </location>
</feature>
<dbReference type="InterPro" id="IPR055170">
    <property type="entry name" value="GFO_IDH_MocA-like_dom"/>
</dbReference>
<protein>
    <submittedName>
        <fullName evidence="3">Uncharacterized protein</fullName>
    </submittedName>
</protein>
<dbReference type="PANTHER" id="PTHR43377:SF1">
    <property type="entry name" value="BILIVERDIN REDUCTASE A"/>
    <property type="match status" value="1"/>
</dbReference>
<dbReference type="Gene3D" id="3.30.360.10">
    <property type="entry name" value="Dihydrodipicolinate Reductase, domain 2"/>
    <property type="match status" value="1"/>
</dbReference>
<proteinExistence type="predicted"/>
<organism evidence="3">
    <name type="scientific">marine metagenome</name>
    <dbReference type="NCBI Taxonomy" id="408172"/>
    <lineage>
        <taxon>unclassified sequences</taxon>
        <taxon>metagenomes</taxon>
        <taxon>ecological metagenomes</taxon>
    </lineage>
</organism>
<evidence type="ECO:0000259" key="1">
    <source>
        <dbReference type="Pfam" id="PF01408"/>
    </source>
</evidence>
<gene>
    <name evidence="3" type="ORF">METZ01_LOCUS497163</name>
</gene>
<dbReference type="Pfam" id="PF22725">
    <property type="entry name" value="GFO_IDH_MocA_C3"/>
    <property type="match status" value="1"/>
</dbReference>
<sequence>MKILIIGFGSIGKRHVNNLIRNTDSEIIICSKRKNVRFLDHKKIKVLNSLEKCLLEKPDVVFITNETAFHIPVAIKVAKAGLDLFIEKPLSNSTNGIKTLQKIVKQKKLVIQMGCNLRFHKCIIKMRQLVNQKKIGKIISIQSENGSYLPDWHPCEDYRKGYVSDRQLGGGIILTMIHDIDYLYWIFGNPKSIFS</sequence>
<name>A0A383DJ00_9ZZZZ</name>
<dbReference type="EMBL" id="UINC01217633">
    <property type="protein sequence ID" value="SVE44309.1"/>
    <property type="molecule type" value="Genomic_DNA"/>
</dbReference>
<feature type="domain" description="GFO/IDH/MocA-like oxidoreductase" evidence="2">
    <location>
        <begin position="124"/>
        <end position="194"/>
    </location>
</feature>
<dbReference type="InterPro" id="IPR000683">
    <property type="entry name" value="Gfo/Idh/MocA-like_OxRdtase_N"/>
</dbReference>
<feature type="non-terminal residue" evidence="3">
    <location>
        <position position="195"/>
    </location>
</feature>
<evidence type="ECO:0000259" key="2">
    <source>
        <dbReference type="Pfam" id="PF22725"/>
    </source>
</evidence>